<evidence type="ECO:0000259" key="6">
    <source>
        <dbReference type="PROSITE" id="PS50888"/>
    </source>
</evidence>
<dbReference type="GO" id="GO:0000978">
    <property type="term" value="F:RNA polymerase II cis-regulatory region sequence-specific DNA binding"/>
    <property type="evidence" value="ECO:0007669"/>
    <property type="project" value="TreeGrafter"/>
</dbReference>
<gene>
    <name evidence="7" type="ORF">L1049_004665</name>
</gene>
<evidence type="ECO:0000256" key="1">
    <source>
        <dbReference type="ARBA" id="ARBA00004123"/>
    </source>
</evidence>
<evidence type="ECO:0000313" key="8">
    <source>
        <dbReference type="Proteomes" id="UP001415857"/>
    </source>
</evidence>
<comment type="subcellular location">
    <subcellularLocation>
        <location evidence="1">Nucleus</location>
    </subcellularLocation>
</comment>
<dbReference type="AlphaFoldDB" id="A0AAP0RPM0"/>
<dbReference type="GO" id="GO:0000981">
    <property type="term" value="F:DNA-binding transcription factor activity, RNA polymerase II-specific"/>
    <property type="evidence" value="ECO:0007669"/>
    <property type="project" value="TreeGrafter"/>
</dbReference>
<dbReference type="SMART" id="SM00353">
    <property type="entry name" value="HLH"/>
    <property type="match status" value="1"/>
</dbReference>
<reference evidence="7 8" key="1">
    <citation type="journal article" date="2024" name="Plant J.">
        <title>Genome sequences and population genomics reveal climatic adaptation and genomic divergence between two closely related sweetgum species.</title>
        <authorList>
            <person name="Xu W.Q."/>
            <person name="Ren C.Q."/>
            <person name="Zhang X.Y."/>
            <person name="Comes H.P."/>
            <person name="Liu X.H."/>
            <person name="Li Y.G."/>
            <person name="Kettle C.J."/>
            <person name="Jalonen R."/>
            <person name="Gaisberger H."/>
            <person name="Ma Y.Z."/>
            <person name="Qiu Y.X."/>
        </authorList>
    </citation>
    <scope>NUCLEOTIDE SEQUENCE [LARGE SCALE GENOMIC DNA]</scope>
    <source>
        <strain evidence="7">Hangzhou</strain>
    </source>
</reference>
<keyword evidence="5" id="KW-0539">Nucleus</keyword>
<comment type="caution">
    <text evidence="7">The sequence shown here is derived from an EMBL/GenBank/DDBJ whole genome shotgun (WGS) entry which is preliminary data.</text>
</comment>
<keyword evidence="3" id="KW-0238">DNA-binding</keyword>
<dbReference type="GO" id="GO:0046983">
    <property type="term" value="F:protein dimerization activity"/>
    <property type="evidence" value="ECO:0007669"/>
    <property type="project" value="InterPro"/>
</dbReference>
<dbReference type="PANTHER" id="PTHR16223:SF109">
    <property type="entry name" value="BHLH DOMAIN-CONTAINING PROTEIN"/>
    <property type="match status" value="1"/>
</dbReference>
<dbReference type="Gene3D" id="4.10.280.10">
    <property type="entry name" value="Helix-loop-helix DNA-binding domain"/>
    <property type="match status" value="1"/>
</dbReference>
<dbReference type="InterPro" id="IPR036638">
    <property type="entry name" value="HLH_DNA-bd_sf"/>
</dbReference>
<evidence type="ECO:0000313" key="7">
    <source>
        <dbReference type="EMBL" id="KAK9281760.1"/>
    </source>
</evidence>
<sequence length="324" mass="36434">MEEQSDHENPVQLMSLTFGGSSHDVPLVPEDDPSQHYIMAAGRNENHHNALPFPQWMYCPQTAHNYVEFLAESSTLVHKAATSYTPEGNALPADSIHAVNGVSEIQSIHNNLGKTCDFKYADYSLNMDPCKERHLRPHNEGEPVCKFTSAQIRAQNHTSWPQESNEDSSNVFQLHSREPVAAPSFLSKPRKTISVSRQRSTTADRRRRLRIAERLKALQELLPYPEEGFKASVLDDVIDHVKYLQLQLKDLSQSRLGGESSSNPFVFLEGYGHYLFHEQMMNEPLEEMMGKLLEVNPSAAAQLLASRGLSIMPMALTEGLLQVI</sequence>
<dbReference type="InterPro" id="IPR045239">
    <property type="entry name" value="bHLH95_bHLH"/>
</dbReference>
<name>A0AAP0RPM0_LIQFO</name>
<keyword evidence="2" id="KW-0805">Transcription regulation</keyword>
<evidence type="ECO:0000256" key="2">
    <source>
        <dbReference type="ARBA" id="ARBA00023015"/>
    </source>
</evidence>
<keyword evidence="8" id="KW-1185">Reference proteome</keyword>
<evidence type="ECO:0000256" key="5">
    <source>
        <dbReference type="ARBA" id="ARBA00023242"/>
    </source>
</evidence>
<feature type="domain" description="BHLH" evidence="6">
    <location>
        <begin position="195"/>
        <end position="244"/>
    </location>
</feature>
<keyword evidence="4" id="KW-0804">Transcription</keyword>
<dbReference type="SUPFAM" id="SSF47459">
    <property type="entry name" value="HLH, helix-loop-helix DNA-binding domain"/>
    <property type="match status" value="1"/>
</dbReference>
<dbReference type="InterPro" id="IPR011598">
    <property type="entry name" value="bHLH_dom"/>
</dbReference>
<evidence type="ECO:0000256" key="4">
    <source>
        <dbReference type="ARBA" id="ARBA00023163"/>
    </source>
</evidence>
<dbReference type="EMBL" id="JBBPBK010000007">
    <property type="protein sequence ID" value="KAK9281760.1"/>
    <property type="molecule type" value="Genomic_DNA"/>
</dbReference>
<dbReference type="PROSITE" id="PS50888">
    <property type="entry name" value="BHLH"/>
    <property type="match status" value="1"/>
</dbReference>
<organism evidence="7 8">
    <name type="scientific">Liquidambar formosana</name>
    <name type="common">Formosan gum</name>
    <dbReference type="NCBI Taxonomy" id="63359"/>
    <lineage>
        <taxon>Eukaryota</taxon>
        <taxon>Viridiplantae</taxon>
        <taxon>Streptophyta</taxon>
        <taxon>Embryophyta</taxon>
        <taxon>Tracheophyta</taxon>
        <taxon>Spermatophyta</taxon>
        <taxon>Magnoliopsida</taxon>
        <taxon>eudicotyledons</taxon>
        <taxon>Gunneridae</taxon>
        <taxon>Pentapetalae</taxon>
        <taxon>Saxifragales</taxon>
        <taxon>Altingiaceae</taxon>
        <taxon>Liquidambar</taxon>
    </lineage>
</organism>
<accession>A0AAP0RPM0</accession>
<dbReference type="Pfam" id="PF00010">
    <property type="entry name" value="HLH"/>
    <property type="match status" value="1"/>
</dbReference>
<proteinExistence type="predicted"/>
<dbReference type="InterPro" id="IPR045843">
    <property type="entry name" value="IND-like"/>
</dbReference>
<protein>
    <recommendedName>
        <fullName evidence="6">BHLH domain-containing protein</fullName>
    </recommendedName>
</protein>
<dbReference type="GO" id="GO:0005634">
    <property type="term" value="C:nucleus"/>
    <property type="evidence" value="ECO:0007669"/>
    <property type="project" value="UniProtKB-SubCell"/>
</dbReference>
<dbReference type="Proteomes" id="UP001415857">
    <property type="component" value="Unassembled WGS sequence"/>
</dbReference>
<evidence type="ECO:0000256" key="3">
    <source>
        <dbReference type="ARBA" id="ARBA00023125"/>
    </source>
</evidence>
<dbReference type="CDD" id="cd11393">
    <property type="entry name" value="bHLH_AtbHLH_like"/>
    <property type="match status" value="1"/>
</dbReference>
<dbReference type="PANTHER" id="PTHR16223">
    <property type="entry name" value="TRANSCRIPTION FACTOR BHLH83-RELATED"/>
    <property type="match status" value="1"/>
</dbReference>